<evidence type="ECO:0000313" key="3">
    <source>
        <dbReference type="Proteomes" id="UP000485058"/>
    </source>
</evidence>
<dbReference type="Proteomes" id="UP000485058">
    <property type="component" value="Unassembled WGS sequence"/>
</dbReference>
<gene>
    <name evidence="2" type="ORF">HaLaN_15018</name>
</gene>
<feature type="non-terminal residue" evidence="2">
    <location>
        <position position="1"/>
    </location>
</feature>
<comment type="caution">
    <text evidence="2">The sequence shown here is derived from an EMBL/GenBank/DDBJ whole genome shotgun (WGS) entry which is preliminary data.</text>
</comment>
<dbReference type="AlphaFoldDB" id="A0A699ZHJ8"/>
<feature type="compositionally biased region" description="Basic residues" evidence="1">
    <location>
        <begin position="14"/>
        <end position="29"/>
    </location>
</feature>
<sequence>VHSRLKAYHAVDRTKRKGTAKQKQGPSKKSKVEKEMTKLSMKCHQRPKHPKVFFGAAGIGTGGGWGDDAVLRAS</sequence>
<feature type="region of interest" description="Disordered" evidence="1">
    <location>
        <begin position="1"/>
        <end position="34"/>
    </location>
</feature>
<protein>
    <submittedName>
        <fullName evidence="2">Uncharacterized protein</fullName>
    </submittedName>
</protein>
<evidence type="ECO:0000313" key="2">
    <source>
        <dbReference type="EMBL" id="GFH18248.1"/>
    </source>
</evidence>
<keyword evidence="3" id="KW-1185">Reference proteome</keyword>
<accession>A0A699ZHJ8</accession>
<reference evidence="2 3" key="1">
    <citation type="submission" date="2020-02" db="EMBL/GenBank/DDBJ databases">
        <title>Draft genome sequence of Haematococcus lacustris strain NIES-144.</title>
        <authorList>
            <person name="Morimoto D."/>
            <person name="Nakagawa S."/>
            <person name="Yoshida T."/>
            <person name="Sawayama S."/>
        </authorList>
    </citation>
    <scope>NUCLEOTIDE SEQUENCE [LARGE SCALE GENOMIC DNA]</scope>
    <source>
        <strain evidence="2 3">NIES-144</strain>
    </source>
</reference>
<evidence type="ECO:0000256" key="1">
    <source>
        <dbReference type="SAM" id="MobiDB-lite"/>
    </source>
</evidence>
<organism evidence="2 3">
    <name type="scientific">Haematococcus lacustris</name>
    <name type="common">Green alga</name>
    <name type="synonym">Haematococcus pluvialis</name>
    <dbReference type="NCBI Taxonomy" id="44745"/>
    <lineage>
        <taxon>Eukaryota</taxon>
        <taxon>Viridiplantae</taxon>
        <taxon>Chlorophyta</taxon>
        <taxon>core chlorophytes</taxon>
        <taxon>Chlorophyceae</taxon>
        <taxon>CS clade</taxon>
        <taxon>Chlamydomonadales</taxon>
        <taxon>Haematococcaceae</taxon>
        <taxon>Haematococcus</taxon>
    </lineage>
</organism>
<name>A0A699ZHJ8_HAELA</name>
<proteinExistence type="predicted"/>
<dbReference type="EMBL" id="BLLF01001271">
    <property type="protein sequence ID" value="GFH18248.1"/>
    <property type="molecule type" value="Genomic_DNA"/>
</dbReference>